<dbReference type="Proteomes" id="UP001159427">
    <property type="component" value="Unassembled WGS sequence"/>
</dbReference>
<keyword evidence="1" id="KW-0175">Coiled coil</keyword>
<protein>
    <submittedName>
        <fullName evidence="3">Uncharacterized protein</fullName>
    </submittedName>
</protein>
<feature type="chain" id="PRO_5045705756" evidence="2">
    <location>
        <begin position="19"/>
        <end position="229"/>
    </location>
</feature>
<evidence type="ECO:0000256" key="2">
    <source>
        <dbReference type="SAM" id="SignalP"/>
    </source>
</evidence>
<feature type="signal peptide" evidence="2">
    <location>
        <begin position="1"/>
        <end position="18"/>
    </location>
</feature>
<gene>
    <name evidence="3" type="ORF">PEVE_00032626</name>
</gene>
<dbReference type="EMBL" id="CALNXI010004773">
    <property type="protein sequence ID" value="CAH3196438.1"/>
    <property type="molecule type" value="Genomic_DNA"/>
</dbReference>
<reference evidence="3 4" key="1">
    <citation type="submission" date="2022-05" db="EMBL/GenBank/DDBJ databases">
        <authorList>
            <consortium name="Genoscope - CEA"/>
            <person name="William W."/>
        </authorList>
    </citation>
    <scope>NUCLEOTIDE SEQUENCE [LARGE SCALE GENOMIC DNA]</scope>
</reference>
<keyword evidence="2" id="KW-0732">Signal</keyword>
<proteinExistence type="predicted"/>
<accession>A0ABN8SYH2</accession>
<comment type="caution">
    <text evidence="3">The sequence shown here is derived from an EMBL/GenBank/DDBJ whole genome shotgun (WGS) entry which is preliminary data.</text>
</comment>
<feature type="coiled-coil region" evidence="1">
    <location>
        <begin position="41"/>
        <end position="75"/>
    </location>
</feature>
<evidence type="ECO:0000313" key="4">
    <source>
        <dbReference type="Proteomes" id="UP001159427"/>
    </source>
</evidence>
<organism evidence="3 4">
    <name type="scientific">Porites evermanni</name>
    <dbReference type="NCBI Taxonomy" id="104178"/>
    <lineage>
        <taxon>Eukaryota</taxon>
        <taxon>Metazoa</taxon>
        <taxon>Cnidaria</taxon>
        <taxon>Anthozoa</taxon>
        <taxon>Hexacorallia</taxon>
        <taxon>Scleractinia</taxon>
        <taxon>Fungiina</taxon>
        <taxon>Poritidae</taxon>
        <taxon>Porites</taxon>
    </lineage>
</organism>
<keyword evidence="4" id="KW-1185">Reference proteome</keyword>
<evidence type="ECO:0000256" key="1">
    <source>
        <dbReference type="SAM" id="Coils"/>
    </source>
</evidence>
<sequence>MKTGLLFLVSVCMYAVAANTLRTNKTHREVVVNQLCQHSGANTLKEITTQLKKEFETLKKELNKLINQIKMNKTENRDGWIKLNTNLVCFGAKDNRFGKFLVPSSGKLASVKLVHVYGYVTCDTSKAYHWSYWGCNQHSRVKNHVDAVITTSSGSILLPSSQFITDALKWSLIPGYNSLSPELVLSAFSNPLSVTRGQELRLWYGEDLVNSHESDNGGTSCCDVYARLI</sequence>
<name>A0ABN8SYH2_9CNID</name>
<evidence type="ECO:0000313" key="3">
    <source>
        <dbReference type="EMBL" id="CAH3196438.1"/>
    </source>
</evidence>